<proteinExistence type="predicted"/>
<dbReference type="InterPro" id="IPR006379">
    <property type="entry name" value="HAD-SF_hydro_IIB"/>
</dbReference>
<dbReference type="SUPFAM" id="SSF56784">
    <property type="entry name" value="HAD-like"/>
    <property type="match status" value="1"/>
</dbReference>
<gene>
    <name evidence="1" type="ORF">OIE14_24925</name>
</gene>
<keyword evidence="1" id="KW-0378">Hydrolase</keyword>
<dbReference type="InterPro" id="IPR000150">
    <property type="entry name" value="Cof"/>
</dbReference>
<accession>A0ABZ1ECH7</accession>
<dbReference type="InterPro" id="IPR023214">
    <property type="entry name" value="HAD_sf"/>
</dbReference>
<reference evidence="1 2" key="1">
    <citation type="submission" date="2022-10" db="EMBL/GenBank/DDBJ databases">
        <title>The complete genomes of actinobacterial strains from the NBC collection.</title>
        <authorList>
            <person name="Joergensen T.S."/>
            <person name="Alvarez Arevalo M."/>
            <person name="Sterndorff E.B."/>
            <person name="Faurdal D."/>
            <person name="Vuksanovic O."/>
            <person name="Mourched A.-S."/>
            <person name="Charusanti P."/>
            <person name="Shaw S."/>
            <person name="Blin K."/>
            <person name="Weber T."/>
        </authorList>
    </citation>
    <scope>NUCLEOTIDE SEQUENCE [LARGE SCALE GENOMIC DNA]</scope>
    <source>
        <strain evidence="1 2">NBC 01809</strain>
    </source>
</reference>
<dbReference type="PANTHER" id="PTHR10000:SF8">
    <property type="entry name" value="HAD SUPERFAMILY HYDROLASE-LIKE, TYPE 3"/>
    <property type="match status" value="1"/>
</dbReference>
<organism evidence="1 2">
    <name type="scientific">Micromonospora peucetia</name>
    <dbReference type="NCBI Taxonomy" id="47871"/>
    <lineage>
        <taxon>Bacteria</taxon>
        <taxon>Bacillati</taxon>
        <taxon>Actinomycetota</taxon>
        <taxon>Actinomycetes</taxon>
        <taxon>Micromonosporales</taxon>
        <taxon>Micromonosporaceae</taxon>
        <taxon>Micromonospora</taxon>
    </lineage>
</organism>
<keyword evidence="2" id="KW-1185">Reference proteome</keyword>
<dbReference type="Gene3D" id="3.40.50.1000">
    <property type="entry name" value="HAD superfamily/HAD-like"/>
    <property type="match status" value="1"/>
</dbReference>
<dbReference type="GO" id="GO:0016787">
    <property type="term" value="F:hydrolase activity"/>
    <property type="evidence" value="ECO:0007669"/>
    <property type="project" value="UniProtKB-KW"/>
</dbReference>
<protein>
    <submittedName>
        <fullName evidence="1">Cof-type HAD-IIB family hydrolase</fullName>
    </submittedName>
</protein>
<dbReference type="Proteomes" id="UP001334804">
    <property type="component" value="Chromosome"/>
</dbReference>
<dbReference type="Pfam" id="PF08282">
    <property type="entry name" value="Hydrolase_3"/>
    <property type="match status" value="1"/>
</dbReference>
<dbReference type="RefSeq" id="WP_326563741.1">
    <property type="nucleotide sequence ID" value="NZ_CP109071.1"/>
</dbReference>
<dbReference type="Gene3D" id="3.30.1240.10">
    <property type="match status" value="1"/>
</dbReference>
<evidence type="ECO:0000313" key="2">
    <source>
        <dbReference type="Proteomes" id="UP001334804"/>
    </source>
</evidence>
<name>A0ABZ1ECH7_9ACTN</name>
<dbReference type="NCBIfam" id="TIGR00099">
    <property type="entry name" value="Cof-subfamily"/>
    <property type="match status" value="1"/>
</dbReference>
<dbReference type="NCBIfam" id="TIGR01484">
    <property type="entry name" value="HAD-SF-IIB"/>
    <property type="match status" value="1"/>
</dbReference>
<sequence length="287" mass="30008">MTGADTRLGPGTALRYRWIVTDLDGTLVDRDLAMVPRSREALQAFRSAGGQVVIATGRSAASCRRYYDELGLTGAAILLNGALIANLRTGDVLHESRLDETAWTSVRALVETLPPDVATVVFVGERALATYQPAWVDAYAARDRITIERIGDWDDIDGISKVMLLGADTDAAHRIAAVARRSATGVTVVMSEATYVELLPAGVDKGVALRWLADHEQVALTEIAAVGDNPNDVPLLRASGFGVAVGDGHPEVRAAASAVAGTCLEGAVADVVAIAIGAAPTAERGSP</sequence>
<dbReference type="InterPro" id="IPR036412">
    <property type="entry name" value="HAD-like_sf"/>
</dbReference>
<evidence type="ECO:0000313" key="1">
    <source>
        <dbReference type="EMBL" id="WSA31353.1"/>
    </source>
</evidence>
<dbReference type="EMBL" id="CP109071">
    <property type="protein sequence ID" value="WSA31353.1"/>
    <property type="molecule type" value="Genomic_DNA"/>
</dbReference>
<dbReference type="PANTHER" id="PTHR10000">
    <property type="entry name" value="PHOSPHOSERINE PHOSPHATASE"/>
    <property type="match status" value="1"/>
</dbReference>